<evidence type="ECO:0000313" key="2">
    <source>
        <dbReference type="EMBL" id="KAF2270484.1"/>
    </source>
</evidence>
<comment type="caution">
    <text evidence="2">The sequence shown here is derived from an EMBL/GenBank/DDBJ whole genome shotgun (WGS) entry which is preliminary data.</text>
</comment>
<feature type="transmembrane region" description="Helical" evidence="1">
    <location>
        <begin position="15"/>
        <end position="40"/>
    </location>
</feature>
<gene>
    <name evidence="2" type="ORF">CC78DRAFT_133929</name>
</gene>
<name>A0A9P4NC31_9PLEO</name>
<dbReference type="AlphaFoldDB" id="A0A9P4NC31"/>
<keyword evidence="1" id="KW-0472">Membrane</keyword>
<keyword evidence="1" id="KW-1133">Transmembrane helix</keyword>
<evidence type="ECO:0000256" key="1">
    <source>
        <dbReference type="SAM" id="Phobius"/>
    </source>
</evidence>
<organism evidence="2 3">
    <name type="scientific">Lojkania enalia</name>
    <dbReference type="NCBI Taxonomy" id="147567"/>
    <lineage>
        <taxon>Eukaryota</taxon>
        <taxon>Fungi</taxon>
        <taxon>Dikarya</taxon>
        <taxon>Ascomycota</taxon>
        <taxon>Pezizomycotina</taxon>
        <taxon>Dothideomycetes</taxon>
        <taxon>Pleosporomycetidae</taxon>
        <taxon>Pleosporales</taxon>
        <taxon>Pleosporales incertae sedis</taxon>
        <taxon>Lojkania</taxon>
    </lineage>
</organism>
<proteinExistence type="predicted"/>
<sequence>MILEEVVLQIGDKRIYTWFSIANLAAFNNGLLFFVALTIVPSRTTFISLSNVRFYLLLGTL</sequence>
<dbReference type="EMBL" id="ML986579">
    <property type="protein sequence ID" value="KAF2270484.1"/>
    <property type="molecule type" value="Genomic_DNA"/>
</dbReference>
<dbReference type="Proteomes" id="UP000800093">
    <property type="component" value="Unassembled WGS sequence"/>
</dbReference>
<evidence type="ECO:0000313" key="3">
    <source>
        <dbReference type="Proteomes" id="UP000800093"/>
    </source>
</evidence>
<reference evidence="3" key="1">
    <citation type="journal article" date="2020" name="Stud. Mycol.">
        <title>101 Dothideomycetes genomes: A test case for predicting lifestyles and emergence of pathogens.</title>
        <authorList>
            <person name="Haridas S."/>
            <person name="Albert R."/>
            <person name="Binder M."/>
            <person name="Bloem J."/>
            <person name="LaButti K."/>
            <person name="Salamov A."/>
            <person name="Andreopoulos B."/>
            <person name="Baker S."/>
            <person name="Barry K."/>
            <person name="Bills G."/>
            <person name="Bluhm B."/>
            <person name="Cannon C."/>
            <person name="Castanera R."/>
            <person name="Culley D."/>
            <person name="Daum C."/>
            <person name="Ezra D."/>
            <person name="Gonzalez J."/>
            <person name="Henrissat B."/>
            <person name="Kuo A."/>
            <person name="Liang C."/>
            <person name="Lipzen A."/>
            <person name="Lutzoni F."/>
            <person name="Magnuson J."/>
            <person name="Mondo S."/>
            <person name="Nolan M."/>
            <person name="Ohm R."/>
            <person name="Pangilinan J."/>
            <person name="Park H.-J."/>
            <person name="Ramirez L."/>
            <person name="Alfaro M."/>
            <person name="Sun H."/>
            <person name="Tritt A."/>
            <person name="Yoshinaga Y."/>
            <person name="Zwiers L.-H."/>
            <person name="Turgeon B."/>
            <person name="Goodwin S."/>
            <person name="Spatafora J."/>
            <person name="Crous P."/>
            <person name="Grigoriev I."/>
        </authorList>
    </citation>
    <scope>NUCLEOTIDE SEQUENCE [LARGE SCALE GENOMIC DNA]</scope>
    <source>
        <strain evidence="3">CBS 304.66</strain>
    </source>
</reference>
<keyword evidence="3" id="KW-1185">Reference proteome</keyword>
<accession>A0A9P4NC31</accession>
<protein>
    <submittedName>
        <fullName evidence="2">Uncharacterized protein</fullName>
    </submittedName>
</protein>
<keyword evidence="1" id="KW-0812">Transmembrane</keyword>